<keyword evidence="2" id="KW-1185">Reference proteome</keyword>
<comment type="caution">
    <text evidence="1">The sequence shown here is derived from an EMBL/GenBank/DDBJ whole genome shotgun (WGS) entry which is preliminary data.</text>
</comment>
<sequence length="68" mass="7948">MGTAFTLGTPFIENENWTPKFKILVTSSERRLPSDERRLSSNKRRLPSTRFLTSLLTLTRAFLRSTRF</sequence>
<organism evidence="1 2">
    <name type="scientific">Phaseolus coccineus</name>
    <name type="common">Scarlet runner bean</name>
    <name type="synonym">Phaseolus multiflorus</name>
    <dbReference type="NCBI Taxonomy" id="3886"/>
    <lineage>
        <taxon>Eukaryota</taxon>
        <taxon>Viridiplantae</taxon>
        <taxon>Streptophyta</taxon>
        <taxon>Embryophyta</taxon>
        <taxon>Tracheophyta</taxon>
        <taxon>Spermatophyta</taxon>
        <taxon>Magnoliopsida</taxon>
        <taxon>eudicotyledons</taxon>
        <taxon>Gunneridae</taxon>
        <taxon>Pentapetalae</taxon>
        <taxon>rosids</taxon>
        <taxon>fabids</taxon>
        <taxon>Fabales</taxon>
        <taxon>Fabaceae</taxon>
        <taxon>Papilionoideae</taxon>
        <taxon>50 kb inversion clade</taxon>
        <taxon>NPAAA clade</taxon>
        <taxon>indigoferoid/millettioid clade</taxon>
        <taxon>Phaseoleae</taxon>
        <taxon>Phaseolus</taxon>
    </lineage>
</organism>
<dbReference type="Proteomes" id="UP001374584">
    <property type="component" value="Unassembled WGS sequence"/>
</dbReference>
<protein>
    <submittedName>
        <fullName evidence="1">Uncharacterized protein</fullName>
    </submittedName>
</protein>
<proteinExistence type="predicted"/>
<dbReference type="AlphaFoldDB" id="A0AAN9LG08"/>
<gene>
    <name evidence="1" type="ORF">VNO80_26982</name>
</gene>
<dbReference type="EMBL" id="JAYMYR010000010">
    <property type="protein sequence ID" value="KAK7335206.1"/>
    <property type="molecule type" value="Genomic_DNA"/>
</dbReference>
<name>A0AAN9LG08_PHACN</name>
<evidence type="ECO:0000313" key="2">
    <source>
        <dbReference type="Proteomes" id="UP001374584"/>
    </source>
</evidence>
<evidence type="ECO:0000313" key="1">
    <source>
        <dbReference type="EMBL" id="KAK7335206.1"/>
    </source>
</evidence>
<accession>A0AAN9LG08</accession>
<reference evidence="1 2" key="1">
    <citation type="submission" date="2024-01" db="EMBL/GenBank/DDBJ databases">
        <title>The genomes of 5 underutilized Papilionoideae crops provide insights into root nodulation and disease resistanc.</title>
        <authorList>
            <person name="Jiang F."/>
        </authorList>
    </citation>
    <scope>NUCLEOTIDE SEQUENCE [LARGE SCALE GENOMIC DNA]</scope>
    <source>
        <strain evidence="1">JINMINGXINNONG_FW02</strain>
        <tissue evidence="1">Leaves</tissue>
    </source>
</reference>